<name>A0A220UUC2_9GAMM</name>
<dbReference type="AlphaFoldDB" id="A0A220UUC2"/>
<organism evidence="2 3">
    <name type="scientific">Shewanella bicestrii</name>
    <dbReference type="NCBI Taxonomy" id="2018305"/>
    <lineage>
        <taxon>Bacteria</taxon>
        <taxon>Pseudomonadati</taxon>
        <taxon>Pseudomonadota</taxon>
        <taxon>Gammaproteobacteria</taxon>
        <taxon>Alteromonadales</taxon>
        <taxon>Shewanellaceae</taxon>
        <taxon>Shewanella</taxon>
    </lineage>
</organism>
<sequence length="179" mass="20504">MPMAKKLNISRINELKTNAYDNIESYDDPDTPKALEQFTSQIKKVLQADPKMLESVPEYLPVALYGRVKFPSDAKLKWAHWINTATQPEWDEFKVTIGFNNADVPLVQAVRAYSEDLLIESCAVLYLLENQGKSAPAPKRSADDDFEDEDSDYADYSDDDDDDGEEEDGYYDHYDDEDR</sequence>
<gene>
    <name evidence="2" type="ORF">CF168_12745</name>
</gene>
<dbReference type="KEGG" id="sbj:CF168_12745"/>
<keyword evidence="3" id="KW-1185">Reference proteome</keyword>
<evidence type="ECO:0000256" key="1">
    <source>
        <dbReference type="SAM" id="MobiDB-lite"/>
    </source>
</evidence>
<proteinExistence type="predicted"/>
<feature type="region of interest" description="Disordered" evidence="1">
    <location>
        <begin position="133"/>
        <end position="179"/>
    </location>
</feature>
<dbReference type="Proteomes" id="UP000198367">
    <property type="component" value="Chromosome"/>
</dbReference>
<dbReference type="EMBL" id="CP022358">
    <property type="protein sequence ID" value="ASK71293.1"/>
    <property type="molecule type" value="Genomic_DNA"/>
</dbReference>
<evidence type="ECO:0000313" key="3">
    <source>
        <dbReference type="Proteomes" id="UP000198367"/>
    </source>
</evidence>
<accession>A0A220UUC2</accession>
<reference evidence="2 3" key="1">
    <citation type="submission" date="2017-07" db="EMBL/GenBank/DDBJ databases">
        <title>Phenotypical and genomic characterization of a clinical isolate of Shewanella bicestrii sp. nov. producing an extended-spectrum beta-lactamase and a new oxacillinase variant.</title>
        <authorList>
            <person name="Jousset A.B."/>
            <person name="Bonnin R.A."/>
            <person name="Girlich D."/>
            <person name="Dabos L."/>
            <person name="Potron A."/>
            <person name="Dortet L."/>
            <person name="Glaser P."/>
            <person name="Naas T."/>
        </authorList>
    </citation>
    <scope>NUCLEOTIDE SEQUENCE [LARGE SCALE GENOMIC DNA]</scope>
    <source>
        <strain evidence="2 3">JAB-1</strain>
    </source>
</reference>
<feature type="compositionally biased region" description="Acidic residues" evidence="1">
    <location>
        <begin position="144"/>
        <end position="179"/>
    </location>
</feature>
<protein>
    <submittedName>
        <fullName evidence="2">Uncharacterized protein</fullName>
    </submittedName>
</protein>
<evidence type="ECO:0000313" key="2">
    <source>
        <dbReference type="EMBL" id="ASK71293.1"/>
    </source>
</evidence>